<evidence type="ECO:0000313" key="2">
    <source>
        <dbReference type="Proteomes" id="UP001300502"/>
    </source>
</evidence>
<evidence type="ECO:0000313" key="1">
    <source>
        <dbReference type="EMBL" id="KAK4523508.1"/>
    </source>
</evidence>
<proteinExistence type="predicted"/>
<dbReference type="AlphaFoldDB" id="A0AAV9I832"/>
<accession>A0AAV9I832</accession>
<organism evidence="1 2">
    <name type="scientific">Galdieria yellowstonensis</name>
    <dbReference type="NCBI Taxonomy" id="3028027"/>
    <lineage>
        <taxon>Eukaryota</taxon>
        <taxon>Rhodophyta</taxon>
        <taxon>Bangiophyceae</taxon>
        <taxon>Galdieriales</taxon>
        <taxon>Galdieriaceae</taxon>
        <taxon>Galdieria</taxon>
    </lineage>
</organism>
<reference evidence="1 2" key="1">
    <citation type="submission" date="2022-07" db="EMBL/GenBank/DDBJ databases">
        <title>Genome-wide signatures of adaptation to extreme environments.</title>
        <authorList>
            <person name="Cho C.H."/>
            <person name="Yoon H.S."/>
        </authorList>
    </citation>
    <scope>NUCLEOTIDE SEQUENCE [LARGE SCALE GENOMIC DNA]</scope>
    <source>
        <strain evidence="1 2">108.79 E11</strain>
    </source>
</reference>
<sequence length="95" mass="10795">MSRVLLGLLSWTFQSSKIPSSLNVSSNLRNEKGRFEFHEPLSRHQSHCAFLKLLSAIVINPQSGRDHNISVRERGGICTAQVIALMECIQQRWSF</sequence>
<gene>
    <name evidence="1" type="ORF">GAYE_PCTG69G1404</name>
</gene>
<protein>
    <recommendedName>
        <fullName evidence="3">Secreted protein</fullName>
    </recommendedName>
</protein>
<name>A0AAV9I832_9RHOD</name>
<dbReference type="Proteomes" id="UP001300502">
    <property type="component" value="Unassembled WGS sequence"/>
</dbReference>
<dbReference type="EMBL" id="JANCYU010000016">
    <property type="protein sequence ID" value="KAK4523508.1"/>
    <property type="molecule type" value="Genomic_DNA"/>
</dbReference>
<keyword evidence="2" id="KW-1185">Reference proteome</keyword>
<comment type="caution">
    <text evidence="1">The sequence shown here is derived from an EMBL/GenBank/DDBJ whole genome shotgun (WGS) entry which is preliminary data.</text>
</comment>
<evidence type="ECO:0008006" key="3">
    <source>
        <dbReference type="Google" id="ProtNLM"/>
    </source>
</evidence>